<dbReference type="Proteomes" id="UP000245946">
    <property type="component" value="Unassembled WGS sequence"/>
</dbReference>
<sequence>GDVSRFKAGEFLASLVCLIPVQLGITRDNRFVSFYDGINDPEFEQSLLGASAQHIASRLSLGHLESILGNLYSTADVKVVSSLGEQSTGKSFALNHLLDTLFEGAATRTTEGVWMSVVPSSGATVYVVLDFEGVQSVERSVQEDALLVLMNAAISNLVIYRNSFSLSREIRTLFGAFQASAGILNPTANPELFRGSLAVVIKDVMMSDRDEAAAEFYRRFQSIVATEQGGNFVSRLFGGKLAIVPWPGLQDPAFYSEFGCLAELLNAAEVSHPPGGAFLRTLKTLMAQIQSFDWTPIGASVRKNRLAQLSEHLESALILGGVPSTVEPAVLEPLMNLDTDEPINEDHSQFSL</sequence>
<dbReference type="GO" id="GO:0005525">
    <property type="term" value="F:GTP binding"/>
    <property type="evidence" value="ECO:0007669"/>
    <property type="project" value="InterPro"/>
</dbReference>
<feature type="domain" description="Guanylate-binding protein N-terminal" evidence="1">
    <location>
        <begin position="73"/>
        <end position="162"/>
    </location>
</feature>
<accession>A0A316Z1W0</accession>
<feature type="non-terminal residue" evidence="2">
    <location>
        <position position="352"/>
    </location>
</feature>
<evidence type="ECO:0000313" key="2">
    <source>
        <dbReference type="EMBL" id="PWN95084.1"/>
    </source>
</evidence>
<keyword evidence="3" id="KW-1185">Reference proteome</keyword>
<dbReference type="AlphaFoldDB" id="A0A316Z1W0"/>
<reference evidence="2 3" key="1">
    <citation type="journal article" date="2018" name="Mol. Biol. Evol.">
        <title>Broad Genomic Sampling Reveals a Smut Pathogenic Ancestry of the Fungal Clade Ustilaginomycotina.</title>
        <authorList>
            <person name="Kijpornyongpan T."/>
            <person name="Mondo S.J."/>
            <person name="Barry K."/>
            <person name="Sandor L."/>
            <person name="Lee J."/>
            <person name="Lipzen A."/>
            <person name="Pangilinan J."/>
            <person name="LaButti K."/>
            <person name="Hainaut M."/>
            <person name="Henrissat B."/>
            <person name="Grigoriev I.V."/>
            <person name="Spatafora J.W."/>
            <person name="Aime M.C."/>
        </authorList>
    </citation>
    <scope>NUCLEOTIDE SEQUENCE [LARGE SCALE GENOMIC DNA]</scope>
    <source>
        <strain evidence="2 3">MCA 4186</strain>
    </source>
</reference>
<dbReference type="GO" id="GO:0003924">
    <property type="term" value="F:GTPase activity"/>
    <property type="evidence" value="ECO:0007669"/>
    <property type="project" value="InterPro"/>
</dbReference>
<dbReference type="OrthoDB" id="2343366at2759"/>
<proteinExistence type="predicted"/>
<evidence type="ECO:0000259" key="1">
    <source>
        <dbReference type="Pfam" id="PF02263"/>
    </source>
</evidence>
<gene>
    <name evidence="2" type="ORF">FA09DRAFT_291881</name>
</gene>
<dbReference type="GeneID" id="37267542"/>
<dbReference type="PANTHER" id="PTHR22796:SF1">
    <property type="entry name" value="VWFA DOMAIN-CONTAINING PROTEIN"/>
    <property type="match status" value="1"/>
</dbReference>
<protein>
    <recommendedName>
        <fullName evidence="1">Guanylate-binding protein N-terminal domain-containing protein</fullName>
    </recommendedName>
</protein>
<dbReference type="RefSeq" id="XP_025595363.1">
    <property type="nucleotide sequence ID" value="XM_025739996.1"/>
</dbReference>
<dbReference type="InterPro" id="IPR027417">
    <property type="entry name" value="P-loop_NTPase"/>
</dbReference>
<dbReference type="SUPFAM" id="SSF52540">
    <property type="entry name" value="P-loop containing nucleoside triphosphate hydrolases"/>
    <property type="match status" value="1"/>
</dbReference>
<name>A0A316Z1W0_9BASI</name>
<feature type="non-terminal residue" evidence="2">
    <location>
        <position position="1"/>
    </location>
</feature>
<dbReference type="STRING" id="58919.A0A316Z1W0"/>
<evidence type="ECO:0000313" key="3">
    <source>
        <dbReference type="Proteomes" id="UP000245946"/>
    </source>
</evidence>
<dbReference type="Pfam" id="PF02263">
    <property type="entry name" value="GBP"/>
    <property type="match status" value="1"/>
</dbReference>
<dbReference type="PANTHER" id="PTHR22796">
    <property type="entry name" value="URG4-RELATED"/>
    <property type="match status" value="1"/>
</dbReference>
<dbReference type="EMBL" id="KZ819307">
    <property type="protein sequence ID" value="PWN95084.1"/>
    <property type="molecule type" value="Genomic_DNA"/>
</dbReference>
<dbReference type="Gene3D" id="3.40.50.300">
    <property type="entry name" value="P-loop containing nucleotide triphosphate hydrolases"/>
    <property type="match status" value="1"/>
</dbReference>
<dbReference type="InterPro" id="IPR015894">
    <property type="entry name" value="Guanylate-bd_N"/>
</dbReference>
<organism evidence="2 3">
    <name type="scientific">Tilletiopsis washingtonensis</name>
    <dbReference type="NCBI Taxonomy" id="58919"/>
    <lineage>
        <taxon>Eukaryota</taxon>
        <taxon>Fungi</taxon>
        <taxon>Dikarya</taxon>
        <taxon>Basidiomycota</taxon>
        <taxon>Ustilaginomycotina</taxon>
        <taxon>Exobasidiomycetes</taxon>
        <taxon>Entylomatales</taxon>
        <taxon>Entylomatales incertae sedis</taxon>
        <taxon>Tilletiopsis</taxon>
    </lineage>
</organism>